<evidence type="ECO:0000313" key="4">
    <source>
        <dbReference type="Proteomes" id="UP001460270"/>
    </source>
</evidence>
<dbReference type="GO" id="GO:0035249">
    <property type="term" value="P:synaptic transmission, glutamatergic"/>
    <property type="evidence" value="ECO:0007669"/>
    <property type="project" value="TreeGrafter"/>
</dbReference>
<feature type="region of interest" description="Disordered" evidence="1">
    <location>
        <begin position="187"/>
        <end position="241"/>
    </location>
</feature>
<dbReference type="EMBL" id="JBBPFD010000009">
    <property type="protein sequence ID" value="KAK7912724.1"/>
    <property type="molecule type" value="Genomic_DNA"/>
</dbReference>
<feature type="compositionally biased region" description="Low complexity" evidence="1">
    <location>
        <begin position="552"/>
        <end position="562"/>
    </location>
</feature>
<feature type="compositionally biased region" description="Low complexity" evidence="1">
    <location>
        <begin position="608"/>
        <end position="618"/>
    </location>
</feature>
<feature type="compositionally biased region" description="Low complexity" evidence="1">
    <location>
        <begin position="768"/>
        <end position="786"/>
    </location>
</feature>
<protein>
    <recommendedName>
        <fullName evidence="2">C2 domain-containing protein</fullName>
    </recommendedName>
</protein>
<keyword evidence="4" id="KW-1185">Reference proteome</keyword>
<dbReference type="InterPro" id="IPR000008">
    <property type="entry name" value="C2_dom"/>
</dbReference>
<dbReference type="GO" id="GO:0031594">
    <property type="term" value="C:neuromuscular junction"/>
    <property type="evidence" value="ECO:0007669"/>
    <property type="project" value="TreeGrafter"/>
</dbReference>
<dbReference type="Pfam" id="PF00168">
    <property type="entry name" value="C2"/>
    <property type="match status" value="1"/>
</dbReference>
<dbReference type="GO" id="GO:0019992">
    <property type="term" value="F:diacylglycerol binding"/>
    <property type="evidence" value="ECO:0007669"/>
    <property type="project" value="InterPro"/>
</dbReference>
<dbReference type="GO" id="GO:0043195">
    <property type="term" value="C:terminal bouton"/>
    <property type="evidence" value="ECO:0007669"/>
    <property type="project" value="TreeGrafter"/>
</dbReference>
<dbReference type="InterPro" id="IPR035892">
    <property type="entry name" value="C2_domain_sf"/>
</dbReference>
<dbReference type="GO" id="GO:0017075">
    <property type="term" value="F:syntaxin-1 binding"/>
    <property type="evidence" value="ECO:0007669"/>
    <property type="project" value="TreeGrafter"/>
</dbReference>
<dbReference type="SMART" id="SM00239">
    <property type="entry name" value="C2"/>
    <property type="match status" value="1"/>
</dbReference>
<evidence type="ECO:0000256" key="1">
    <source>
        <dbReference type="SAM" id="MobiDB-lite"/>
    </source>
</evidence>
<dbReference type="GO" id="GO:0099525">
    <property type="term" value="P:presynaptic dense core vesicle exocytosis"/>
    <property type="evidence" value="ECO:0007669"/>
    <property type="project" value="TreeGrafter"/>
</dbReference>
<feature type="compositionally biased region" description="Polar residues" evidence="1">
    <location>
        <begin position="995"/>
        <end position="1004"/>
    </location>
</feature>
<organism evidence="3 4">
    <name type="scientific">Mugilogobius chulae</name>
    <name type="common">yellowstripe goby</name>
    <dbReference type="NCBI Taxonomy" id="88201"/>
    <lineage>
        <taxon>Eukaryota</taxon>
        <taxon>Metazoa</taxon>
        <taxon>Chordata</taxon>
        <taxon>Craniata</taxon>
        <taxon>Vertebrata</taxon>
        <taxon>Euteleostomi</taxon>
        <taxon>Actinopterygii</taxon>
        <taxon>Neopterygii</taxon>
        <taxon>Teleostei</taxon>
        <taxon>Neoteleostei</taxon>
        <taxon>Acanthomorphata</taxon>
        <taxon>Gobiaria</taxon>
        <taxon>Gobiiformes</taxon>
        <taxon>Gobioidei</taxon>
        <taxon>Gobiidae</taxon>
        <taxon>Gobionellinae</taxon>
        <taxon>Mugilogobius</taxon>
    </lineage>
</organism>
<dbReference type="GO" id="GO:0030672">
    <property type="term" value="C:synaptic vesicle membrane"/>
    <property type="evidence" value="ECO:0007669"/>
    <property type="project" value="TreeGrafter"/>
</dbReference>
<feature type="compositionally biased region" description="Low complexity" evidence="1">
    <location>
        <begin position="1090"/>
        <end position="1100"/>
    </location>
</feature>
<feature type="compositionally biased region" description="Low complexity" evidence="1">
    <location>
        <begin position="968"/>
        <end position="982"/>
    </location>
</feature>
<comment type="caution">
    <text evidence="3">The sequence shown here is derived from an EMBL/GenBank/DDBJ whole genome shotgun (WGS) entry which is preliminary data.</text>
</comment>
<dbReference type="GO" id="GO:0005516">
    <property type="term" value="F:calmodulin binding"/>
    <property type="evidence" value="ECO:0007669"/>
    <property type="project" value="TreeGrafter"/>
</dbReference>
<gene>
    <name evidence="3" type="ORF">WMY93_012935</name>
</gene>
<dbReference type="GO" id="GO:0042734">
    <property type="term" value="C:presynaptic membrane"/>
    <property type="evidence" value="ECO:0007669"/>
    <property type="project" value="TreeGrafter"/>
</dbReference>
<feature type="compositionally biased region" description="Basic and acidic residues" evidence="1">
    <location>
        <begin position="851"/>
        <end position="868"/>
    </location>
</feature>
<feature type="compositionally biased region" description="Basic and acidic residues" evidence="1">
    <location>
        <begin position="484"/>
        <end position="494"/>
    </location>
</feature>
<evidence type="ECO:0000313" key="3">
    <source>
        <dbReference type="EMBL" id="KAK7912724.1"/>
    </source>
</evidence>
<dbReference type="SUPFAM" id="SSF49562">
    <property type="entry name" value="C2 domain (Calcium/lipid-binding domain, CaLB)"/>
    <property type="match status" value="1"/>
</dbReference>
<feature type="compositionally biased region" description="Low complexity" evidence="1">
    <location>
        <begin position="1219"/>
        <end position="1228"/>
    </location>
</feature>
<feature type="compositionally biased region" description="Basic and acidic residues" evidence="1">
    <location>
        <begin position="790"/>
        <end position="801"/>
    </location>
</feature>
<dbReference type="Proteomes" id="UP001460270">
    <property type="component" value="Unassembled WGS sequence"/>
</dbReference>
<feature type="compositionally biased region" description="Polar residues" evidence="1">
    <location>
        <begin position="1017"/>
        <end position="1083"/>
    </location>
</feature>
<dbReference type="GO" id="GO:0016081">
    <property type="term" value="P:synaptic vesicle docking"/>
    <property type="evidence" value="ECO:0007669"/>
    <property type="project" value="TreeGrafter"/>
</dbReference>
<feature type="compositionally biased region" description="Low complexity" evidence="1">
    <location>
        <begin position="902"/>
        <end position="934"/>
    </location>
</feature>
<dbReference type="InterPro" id="IPR027080">
    <property type="entry name" value="Unc-13"/>
</dbReference>
<dbReference type="PROSITE" id="PS50004">
    <property type="entry name" value="C2"/>
    <property type="match status" value="1"/>
</dbReference>
<feature type="compositionally biased region" description="Polar residues" evidence="1">
    <location>
        <begin position="496"/>
        <end position="518"/>
    </location>
</feature>
<proteinExistence type="predicted"/>
<accession>A0AAW0P218</accession>
<dbReference type="GO" id="GO:0016082">
    <property type="term" value="P:synaptic vesicle priming"/>
    <property type="evidence" value="ECO:0007669"/>
    <property type="project" value="TreeGrafter"/>
</dbReference>
<reference evidence="4" key="1">
    <citation type="submission" date="2024-04" db="EMBL/GenBank/DDBJ databases">
        <title>Salinicola lusitanus LLJ914,a marine bacterium isolated from the Okinawa Trough.</title>
        <authorList>
            <person name="Li J."/>
        </authorList>
    </citation>
    <scope>NUCLEOTIDE SEQUENCE [LARGE SCALE GENOMIC DNA]</scope>
</reference>
<sequence>MALLCVRVKKAKLHGPPDKFNSYMTLKVQNVKSSTVTVRGQQPCWEQDFMFEVSQKNCGLVLELWNKGLIWDTMLGTTFIPWTLWLSRTRKGLGVAQSGLRDSDEGGPGLWDVQANLSPSALDMRFELPFEIPDDEAQYWTRKLQRLNTIAAREEYEELRRKRMASLPSQCCSWTYFGWSTQKPYDDQDSAINDGDSDCRSEPGGRPALSDWTHRAHTGHRDGRLPRRSHSKAASSMVPVDSGMGVDDWEAQYKVPDCDVLDDYLDHEQKMWEDEDKNVIYRIIDSHSESKGSRFYQTVEYDKLSLGRENEPGSRSVSADIRLVYKQAGSFEDETSPPEIDIIPSVRKQRQQMNTETLLYQTRQWAKSGFESTLDSYTAFCEEEAAWSRTRADFNSMGSDEMQYSCGSVEDLDDLMFYEGDNSYDYEHYYYPERPWSSAQNNYFSHHEEMLDHEPDPMDELRSLPMRRKLPELPKDPQVCDQSNKSKPDTKEESGEQTMSGVKQAMSSLFSSITSSKPSTAVSEASTAAASTEAQPVSSGLSKLLSFIPKQTADSTDTSSAADPPPATSAESGISKLLSFIPKSGGSGPPVAIVPPAAQESTAEKKFSLQSLLPFQSSEPGHQTASDASPAVVIAPQDNPPASTQSTSVVDSVLGRLSPMRFFSSPSPSREPSPQQSDQRSNSAAGSVSLSLEESVSGDQQLSRPGSEVGSTDLRDTRSGSIELRQDSGSGSVELLPETESSGDLPDIQQRRTPAPPDQPADTSATDSGFFSSFKSLSTLLSTSPSDISAKTENRPVEAKADTVSPSDSPPKPPTPTPSVKPISPAGTSVNQMDAASKVHQPLPNVTVTEFPERVEEVKTAEQMKESTEPPSQGILGGLLKLGSAMGSTEDLSKAPTGSQPQQGGLFSGLFSSSASQSSAQTQPSQTSPQPTGLLSGLFKAASDSVVSSVTQPVTPSAESQSSEIPKPQAQDQALPQPAGLLSGLFKKATDAVSGEQTVVSTHQHGAADSSVKPETMIQSNVPSLKVSPQSKNVQSESVSTHSPHSNQRVGPQAMQAGQQSSHVTPKTQPKPSAAATQPQSGFFDSLFKSSPAPSQSAPPNQHSQESGNMLTGLFNKIVEPSVSTQPPQQVRAGGQDPNQKTAPPAQPQEQPQQKGFFSGLFGLQDTPTPAPAPAQAQTQSGPQESARRPNLQQPNQASHQSANSSGGLLGGLFNKSASDQQQKSSDKVSQVDFSLGFCHLAPHRNHPPIVLRLNSKPRQATGSPCADKTTFLLLRQLLHHQNHHPGGCCRGF</sequence>
<feature type="compositionally biased region" description="Polar residues" evidence="1">
    <location>
        <begin position="1101"/>
        <end position="1110"/>
    </location>
</feature>
<feature type="compositionally biased region" description="Pro residues" evidence="1">
    <location>
        <begin position="808"/>
        <end position="819"/>
    </location>
</feature>
<feature type="compositionally biased region" description="Low complexity" evidence="1">
    <location>
        <begin position="945"/>
        <end position="957"/>
    </location>
</feature>
<evidence type="ECO:0000259" key="2">
    <source>
        <dbReference type="PROSITE" id="PS50004"/>
    </source>
</evidence>
<feature type="compositionally biased region" description="Low complexity" evidence="1">
    <location>
        <begin position="519"/>
        <end position="534"/>
    </location>
</feature>
<name>A0AAW0P218_9GOBI</name>
<feature type="domain" description="C2" evidence="2">
    <location>
        <begin position="1"/>
        <end position="95"/>
    </location>
</feature>
<dbReference type="PANTHER" id="PTHR10480:SF8">
    <property type="entry name" value="PROTEIN UNC-13 HOMOLOG B"/>
    <property type="match status" value="1"/>
</dbReference>
<dbReference type="GO" id="GO:0098831">
    <property type="term" value="C:presynaptic active zone cytoplasmic component"/>
    <property type="evidence" value="ECO:0007669"/>
    <property type="project" value="TreeGrafter"/>
</dbReference>
<dbReference type="Gene3D" id="2.60.40.150">
    <property type="entry name" value="C2 domain"/>
    <property type="match status" value="1"/>
</dbReference>
<dbReference type="GO" id="GO:0061789">
    <property type="term" value="P:dense core granule priming"/>
    <property type="evidence" value="ECO:0007669"/>
    <property type="project" value="TreeGrafter"/>
</dbReference>
<dbReference type="PANTHER" id="PTHR10480">
    <property type="entry name" value="PROTEIN UNC-13 HOMOLOG"/>
    <property type="match status" value="1"/>
</dbReference>
<feature type="compositionally biased region" description="Polar residues" evidence="1">
    <location>
        <begin position="640"/>
        <end position="650"/>
    </location>
</feature>
<feature type="compositionally biased region" description="Low complexity" evidence="1">
    <location>
        <begin position="658"/>
        <end position="698"/>
    </location>
</feature>
<feature type="region of interest" description="Disordered" evidence="1">
    <location>
        <begin position="471"/>
        <end position="1228"/>
    </location>
</feature>
<feature type="compositionally biased region" description="Polar residues" evidence="1">
    <location>
        <begin position="1191"/>
        <end position="1206"/>
    </location>
</feature>